<comment type="similarity">
    <text evidence="3">Belongs to the glycosyl hydrolase 5 (cellulase A) family.</text>
</comment>
<evidence type="ECO:0000259" key="4">
    <source>
        <dbReference type="Pfam" id="PF00150"/>
    </source>
</evidence>
<evidence type="ECO:0000256" key="3">
    <source>
        <dbReference type="RuleBase" id="RU361153"/>
    </source>
</evidence>
<evidence type="ECO:0000313" key="6">
    <source>
        <dbReference type="Proteomes" id="UP000678679"/>
    </source>
</evidence>
<dbReference type="EMBL" id="CP076132">
    <property type="protein sequence ID" value="QWG01026.1"/>
    <property type="molecule type" value="Genomic_DNA"/>
</dbReference>
<gene>
    <name evidence="5" type="ORF">KMW28_15345</name>
</gene>
<evidence type="ECO:0000313" key="5">
    <source>
        <dbReference type="EMBL" id="QWG01026.1"/>
    </source>
</evidence>
<keyword evidence="6" id="KW-1185">Reference proteome</keyword>
<name>A0AAX1N0Y6_9BACT</name>
<dbReference type="SUPFAM" id="SSF51445">
    <property type="entry name" value="(Trans)glycosidases"/>
    <property type="match status" value="1"/>
</dbReference>
<protein>
    <submittedName>
        <fullName evidence="5">Cellulase family glycosylhydrolase</fullName>
    </submittedName>
</protein>
<sequence length="329" mass="37233">MKQFNLILSFRILNVLLILFSFQLKAQVSSHGLLQVEGNKIINQNGENISFAGASLFWSNNGWGGAKYYTKEVVSWLNKDWDARIIRAAMGIEDKGGYFTDEKSNKERVELIINAAVENDMYVIIDWHSHHAHETDWDKAASFFEEMAKKYGHLPNVLYEIYNEPLQVSWSKDIKPYAESIISAIRKHDPDNIIIVGTPTWSQDVDDAAKDPIDQSNIAYTLHFYAGSHGQKLRNKADEALKKGIALFVTEWGAVNANGDGKVDYEETNAWIKWMKQNNISHCNWSINDKAEGASALLPGASNKGGWKELTPSGTFVRKIMLEYNTIEK</sequence>
<organism evidence="5 6">
    <name type="scientific">Flammeovirga yaeyamensis</name>
    <dbReference type="NCBI Taxonomy" id="367791"/>
    <lineage>
        <taxon>Bacteria</taxon>
        <taxon>Pseudomonadati</taxon>
        <taxon>Bacteroidota</taxon>
        <taxon>Cytophagia</taxon>
        <taxon>Cytophagales</taxon>
        <taxon>Flammeovirgaceae</taxon>
        <taxon>Flammeovirga</taxon>
    </lineage>
</organism>
<feature type="domain" description="Glycoside hydrolase family 5" evidence="4">
    <location>
        <begin position="43"/>
        <end position="290"/>
    </location>
</feature>
<accession>A0AAX1N0Y6</accession>
<dbReference type="Pfam" id="PF00150">
    <property type="entry name" value="Cellulase"/>
    <property type="match status" value="1"/>
</dbReference>
<dbReference type="GO" id="GO:0000272">
    <property type="term" value="P:polysaccharide catabolic process"/>
    <property type="evidence" value="ECO:0007669"/>
    <property type="project" value="InterPro"/>
</dbReference>
<dbReference type="RefSeq" id="WP_169662608.1">
    <property type="nucleotide sequence ID" value="NZ_CP076132.1"/>
</dbReference>
<keyword evidence="2 3" id="KW-0326">Glycosidase</keyword>
<reference evidence="5 6" key="1">
    <citation type="submission" date="2021-05" db="EMBL/GenBank/DDBJ databases">
        <title>Comparative genomic studies on the polysaccharide-degrading batcterial strains of the Flammeovirga genus.</title>
        <authorList>
            <person name="Zewei F."/>
            <person name="Zheng Z."/>
            <person name="Yu L."/>
            <person name="Ruyue G."/>
            <person name="Yanhong M."/>
            <person name="Yuanyuan C."/>
            <person name="Jingyan G."/>
            <person name="Wenjun H."/>
        </authorList>
    </citation>
    <scope>NUCLEOTIDE SEQUENCE [LARGE SCALE GENOMIC DNA]</scope>
    <source>
        <strain evidence="5 6">NBRC:100898</strain>
    </source>
</reference>
<dbReference type="InterPro" id="IPR018087">
    <property type="entry name" value="Glyco_hydro_5_CS"/>
</dbReference>
<proteinExistence type="inferred from homology"/>
<dbReference type="KEGG" id="fya:KMW28_15345"/>
<dbReference type="PROSITE" id="PS00659">
    <property type="entry name" value="GLYCOSYL_HYDROL_F5"/>
    <property type="match status" value="1"/>
</dbReference>
<dbReference type="Proteomes" id="UP000678679">
    <property type="component" value="Chromosome 1"/>
</dbReference>
<dbReference type="Gene3D" id="3.20.20.80">
    <property type="entry name" value="Glycosidases"/>
    <property type="match status" value="1"/>
</dbReference>
<dbReference type="GO" id="GO:0004553">
    <property type="term" value="F:hydrolase activity, hydrolyzing O-glycosyl compounds"/>
    <property type="evidence" value="ECO:0007669"/>
    <property type="project" value="InterPro"/>
</dbReference>
<dbReference type="PANTHER" id="PTHR34142">
    <property type="entry name" value="ENDO-BETA-1,4-GLUCANASE A"/>
    <property type="match status" value="1"/>
</dbReference>
<evidence type="ECO:0000256" key="2">
    <source>
        <dbReference type="ARBA" id="ARBA00023295"/>
    </source>
</evidence>
<dbReference type="PANTHER" id="PTHR34142:SF1">
    <property type="entry name" value="GLYCOSIDE HYDROLASE FAMILY 5 DOMAIN-CONTAINING PROTEIN"/>
    <property type="match status" value="1"/>
</dbReference>
<keyword evidence="1 3" id="KW-0378">Hydrolase</keyword>
<dbReference type="InterPro" id="IPR001547">
    <property type="entry name" value="Glyco_hydro_5"/>
</dbReference>
<dbReference type="AlphaFoldDB" id="A0AAX1N0Y6"/>
<dbReference type="InterPro" id="IPR017853">
    <property type="entry name" value="GH"/>
</dbReference>
<evidence type="ECO:0000256" key="1">
    <source>
        <dbReference type="ARBA" id="ARBA00022801"/>
    </source>
</evidence>